<keyword evidence="8" id="KW-1185">Reference proteome</keyword>
<keyword evidence="2" id="KW-1003">Cell membrane</keyword>
<protein>
    <submittedName>
        <fullName evidence="7">ABC transporter permease</fullName>
    </submittedName>
</protein>
<dbReference type="Proteomes" id="UP000305881">
    <property type="component" value="Chromosome"/>
</dbReference>
<accession>A0A4P9UVY5</accession>
<feature type="transmembrane region" description="Helical" evidence="6">
    <location>
        <begin position="66"/>
        <end position="87"/>
    </location>
</feature>
<evidence type="ECO:0000256" key="4">
    <source>
        <dbReference type="ARBA" id="ARBA00022989"/>
    </source>
</evidence>
<dbReference type="STRING" id="675511.GCA_000341735_00570"/>
<feature type="transmembrane region" description="Helical" evidence="6">
    <location>
        <begin position="21"/>
        <end position="46"/>
    </location>
</feature>
<dbReference type="EMBL" id="CP035467">
    <property type="protein sequence ID" value="QCW84823.1"/>
    <property type="molecule type" value="Genomic_DNA"/>
</dbReference>
<feature type="transmembrane region" description="Helical" evidence="6">
    <location>
        <begin position="108"/>
        <end position="133"/>
    </location>
</feature>
<dbReference type="PANTHER" id="PTHR30294">
    <property type="entry name" value="MEMBRANE COMPONENT OF ABC TRANSPORTER YHHJ-RELATED"/>
    <property type="match status" value="1"/>
</dbReference>
<evidence type="ECO:0000256" key="1">
    <source>
        <dbReference type="ARBA" id="ARBA00004651"/>
    </source>
</evidence>
<feature type="transmembrane region" description="Helical" evidence="6">
    <location>
        <begin position="145"/>
        <end position="168"/>
    </location>
</feature>
<organism evidence="7 8">
    <name type="scientific">Methylotuvimicrobium buryatense</name>
    <name type="common">Methylomicrobium buryatense</name>
    <dbReference type="NCBI Taxonomy" id="95641"/>
    <lineage>
        <taxon>Bacteria</taxon>
        <taxon>Pseudomonadati</taxon>
        <taxon>Pseudomonadota</taxon>
        <taxon>Gammaproteobacteria</taxon>
        <taxon>Methylococcales</taxon>
        <taxon>Methylococcaceae</taxon>
        <taxon>Methylotuvimicrobium</taxon>
    </lineage>
</organism>
<name>A0A4P9UVY5_METBY</name>
<evidence type="ECO:0000256" key="2">
    <source>
        <dbReference type="ARBA" id="ARBA00022475"/>
    </source>
</evidence>
<dbReference type="AlphaFoldDB" id="A0A4P9UVY5"/>
<dbReference type="KEGG" id="mbur:EQU24_12345"/>
<feature type="transmembrane region" description="Helical" evidence="6">
    <location>
        <begin position="175"/>
        <end position="196"/>
    </location>
</feature>
<dbReference type="PANTHER" id="PTHR30294:SF29">
    <property type="entry name" value="MULTIDRUG ABC TRANSPORTER PERMEASE YBHS-RELATED"/>
    <property type="match status" value="1"/>
</dbReference>
<proteinExistence type="predicted"/>
<dbReference type="OrthoDB" id="9794512at2"/>
<evidence type="ECO:0000256" key="5">
    <source>
        <dbReference type="ARBA" id="ARBA00023136"/>
    </source>
</evidence>
<evidence type="ECO:0000256" key="3">
    <source>
        <dbReference type="ARBA" id="ARBA00022692"/>
    </source>
</evidence>
<gene>
    <name evidence="7" type="ORF">EQU24_12345</name>
</gene>
<dbReference type="GO" id="GO:0005886">
    <property type="term" value="C:plasma membrane"/>
    <property type="evidence" value="ECO:0007669"/>
    <property type="project" value="UniProtKB-SubCell"/>
</dbReference>
<sequence>MMITAIALREFKSLFLSPLAWSILAILQFILAYLFLTQVETFIILQPQLEGLDNAPGLTDVIAAPLYGNAAIIFMLVTPMLTMRLICEERRNKTLALLLSAPVSSTEIVIGKYLGILGLMLTVLLMITLMPLSLLAGGTLDFGKLLANILALLLLLAAFSSVGLFMSCLSGHPTVAAMGAFGLLMLLWIVDWSAGLRDDKSELFEYLSLLRHFQNLQSGLINTVDLIYFALFIATFLILSIRNLDNDRLQK</sequence>
<keyword evidence="3 6" id="KW-0812">Transmembrane</keyword>
<dbReference type="GO" id="GO:0140359">
    <property type="term" value="F:ABC-type transporter activity"/>
    <property type="evidence" value="ECO:0007669"/>
    <property type="project" value="InterPro"/>
</dbReference>
<feature type="transmembrane region" description="Helical" evidence="6">
    <location>
        <begin position="216"/>
        <end position="241"/>
    </location>
</feature>
<reference evidence="8" key="1">
    <citation type="journal article" date="2019" name="J. Bacteriol.">
        <title>A Mutagenic Screen Identifies a TonB-Dependent Receptor Required for the Lanthanide Metal Switch in the Type I Methanotroph 'Methylotuvimicrobium buryatense' 5GB1C.</title>
        <authorList>
            <person name="Groom J.D."/>
            <person name="Ford S.M."/>
            <person name="Pesesky M.W."/>
            <person name="Lidstrom M.E."/>
        </authorList>
    </citation>
    <scope>NUCLEOTIDE SEQUENCE [LARGE SCALE GENOMIC DNA]</scope>
    <source>
        <strain evidence="8">5GB1C</strain>
    </source>
</reference>
<evidence type="ECO:0000313" key="8">
    <source>
        <dbReference type="Proteomes" id="UP000305881"/>
    </source>
</evidence>
<evidence type="ECO:0000313" key="7">
    <source>
        <dbReference type="EMBL" id="QCW84823.1"/>
    </source>
</evidence>
<keyword evidence="4 6" id="KW-1133">Transmembrane helix</keyword>
<dbReference type="InterPro" id="IPR051449">
    <property type="entry name" value="ABC-2_transporter_component"/>
</dbReference>
<keyword evidence="5 6" id="KW-0472">Membrane</keyword>
<comment type="subcellular location">
    <subcellularLocation>
        <location evidence="1">Cell membrane</location>
        <topology evidence="1">Multi-pass membrane protein</topology>
    </subcellularLocation>
</comment>
<evidence type="ECO:0000256" key="6">
    <source>
        <dbReference type="SAM" id="Phobius"/>
    </source>
</evidence>
<dbReference type="Pfam" id="PF12679">
    <property type="entry name" value="ABC2_membrane_2"/>
    <property type="match status" value="1"/>
</dbReference>